<dbReference type="SUPFAM" id="SSF56801">
    <property type="entry name" value="Acetyl-CoA synthetase-like"/>
    <property type="match status" value="1"/>
</dbReference>
<dbReference type="Proteomes" id="UP000295411">
    <property type="component" value="Unassembled WGS sequence"/>
</dbReference>
<sequence length="255" mass="26271">MDQHPTPSAVLSRLRQATSPRLVWYGPDGRIELSGRVFDNWVAKTANLLVEELDAGTGTRVELDLPVHWKSLVWALACWQVGAVLAPVPAAPGTDPGPASGADLVVTSAEREVAPPAVQVAVALGALALRWPAPLPAGAVDYAAEVRSYGDYFADAVAQEASTVLFEGAGPNESGTTPDALTVAGLNRLFAASPEPSGVVLLGAETSLPRALAAALAVWSVDGTLVVVHPEVAVTQSLLDGERVGTRAAFTADAG</sequence>
<dbReference type="AlphaFoldDB" id="A0A4R5TZV5"/>
<protein>
    <submittedName>
        <fullName evidence="1">TIGR03089 family protein</fullName>
    </submittedName>
</protein>
<accession>A0A4R5TZV5</accession>
<organism evidence="1 2">
    <name type="scientific">Arthrobacter crusticola</name>
    <dbReference type="NCBI Taxonomy" id="2547960"/>
    <lineage>
        <taxon>Bacteria</taxon>
        <taxon>Bacillati</taxon>
        <taxon>Actinomycetota</taxon>
        <taxon>Actinomycetes</taxon>
        <taxon>Micrococcales</taxon>
        <taxon>Micrococcaceae</taxon>
        <taxon>Arthrobacter</taxon>
    </lineage>
</organism>
<dbReference type="NCBIfam" id="TIGR03089">
    <property type="entry name" value="TIGR03089 family protein"/>
    <property type="match status" value="1"/>
</dbReference>
<dbReference type="InterPro" id="IPR042099">
    <property type="entry name" value="ANL_N_sf"/>
</dbReference>
<reference evidence="1 2" key="1">
    <citation type="submission" date="2019-03" db="EMBL/GenBank/DDBJ databases">
        <title>Arthrobacter sp. nov., an bacterium isolated from biocrust in Mu Us Desert.</title>
        <authorList>
            <person name="Lixiong L."/>
        </authorList>
    </citation>
    <scope>NUCLEOTIDE SEQUENCE [LARGE SCALE GENOMIC DNA]</scope>
    <source>
        <strain evidence="1 2">SLN-3</strain>
    </source>
</reference>
<name>A0A4R5TZV5_9MICC</name>
<dbReference type="Gene3D" id="3.40.50.12780">
    <property type="entry name" value="N-terminal domain of ligase-like"/>
    <property type="match status" value="1"/>
</dbReference>
<comment type="caution">
    <text evidence="1">The sequence shown here is derived from an EMBL/GenBank/DDBJ whole genome shotgun (WGS) entry which is preliminary data.</text>
</comment>
<gene>
    <name evidence="1" type="ORF">E2F48_06410</name>
</gene>
<proteinExistence type="predicted"/>
<evidence type="ECO:0000313" key="1">
    <source>
        <dbReference type="EMBL" id="TDK26798.1"/>
    </source>
</evidence>
<dbReference type="OrthoDB" id="3396763at2"/>
<dbReference type="RefSeq" id="WP_133403153.1">
    <property type="nucleotide sequence ID" value="NZ_SMTK01000002.1"/>
</dbReference>
<dbReference type="EMBL" id="SMTK01000002">
    <property type="protein sequence ID" value="TDK26798.1"/>
    <property type="molecule type" value="Genomic_DNA"/>
</dbReference>
<keyword evidence="2" id="KW-1185">Reference proteome</keyword>
<evidence type="ECO:0000313" key="2">
    <source>
        <dbReference type="Proteomes" id="UP000295411"/>
    </source>
</evidence>
<dbReference type="InterPro" id="IPR017523">
    <property type="entry name" value="Rv3268"/>
</dbReference>